<reference evidence="2" key="1">
    <citation type="submission" date="2022-06" db="EMBL/GenBank/DDBJ databases">
        <title>Ornithinimicrobium HY1793.</title>
        <authorList>
            <person name="Huang Y."/>
        </authorList>
    </citation>
    <scope>NUCLEOTIDE SEQUENCE</scope>
    <source>
        <strain evidence="2">HY1793</strain>
    </source>
</reference>
<dbReference type="RefSeq" id="WP_252594429.1">
    <property type="nucleotide sequence ID" value="NZ_CP099489.1"/>
</dbReference>
<evidence type="ECO:0000313" key="3">
    <source>
        <dbReference type="Proteomes" id="UP001056455"/>
    </source>
</evidence>
<feature type="transmembrane region" description="Helical" evidence="1">
    <location>
        <begin position="167"/>
        <end position="184"/>
    </location>
</feature>
<evidence type="ECO:0000313" key="2">
    <source>
        <dbReference type="EMBL" id="USQ81045.1"/>
    </source>
</evidence>
<proteinExistence type="predicted"/>
<gene>
    <name evidence="2" type="ORF">NF556_05195</name>
</gene>
<feature type="transmembrane region" description="Helical" evidence="1">
    <location>
        <begin position="118"/>
        <end position="136"/>
    </location>
</feature>
<feature type="transmembrane region" description="Helical" evidence="1">
    <location>
        <begin position="142"/>
        <end position="160"/>
    </location>
</feature>
<sequence length="221" mass="23584">MRAPSSLRGTAPVRQGPHRPDLAIAWKVPAPRPGWRGAVDRFFGPGPTRVEVLVQLCGIPILGVLVLAHVASVGVQLHWWGVIALAIFTIDALGGVLTNSTGAAKRWYHRPGTRGERLRFVSLHVVHLALIAILVLDQQWGWLALNAVLLLGLALLIEHTPLPVRRPVAMGALVAAALLSATLVPVPDGLGWIAPLLFLKLLVAHLIPEAPFASVDDATTA</sequence>
<dbReference type="EMBL" id="CP099489">
    <property type="protein sequence ID" value="USQ81045.1"/>
    <property type="molecule type" value="Genomic_DNA"/>
</dbReference>
<protein>
    <submittedName>
        <fullName evidence="2">Uncharacterized protein</fullName>
    </submittedName>
</protein>
<evidence type="ECO:0000256" key="1">
    <source>
        <dbReference type="SAM" id="Phobius"/>
    </source>
</evidence>
<keyword evidence="1" id="KW-0812">Transmembrane</keyword>
<keyword evidence="1" id="KW-1133">Transmembrane helix</keyword>
<name>A0ABY4YX68_9MICO</name>
<feature type="transmembrane region" description="Helical" evidence="1">
    <location>
        <begin position="77"/>
        <end position="97"/>
    </location>
</feature>
<keyword evidence="1" id="KW-0472">Membrane</keyword>
<feature type="transmembrane region" description="Helical" evidence="1">
    <location>
        <begin position="52"/>
        <end position="71"/>
    </location>
</feature>
<dbReference type="Proteomes" id="UP001056455">
    <property type="component" value="Chromosome"/>
</dbReference>
<accession>A0ABY4YX68</accession>
<keyword evidence="3" id="KW-1185">Reference proteome</keyword>
<organism evidence="2 3">
    <name type="scientific">Ornithinimicrobium faecis</name>
    <dbReference type="NCBI Taxonomy" id="2934158"/>
    <lineage>
        <taxon>Bacteria</taxon>
        <taxon>Bacillati</taxon>
        <taxon>Actinomycetota</taxon>
        <taxon>Actinomycetes</taxon>
        <taxon>Micrococcales</taxon>
        <taxon>Ornithinimicrobiaceae</taxon>
        <taxon>Ornithinimicrobium</taxon>
    </lineage>
</organism>